<feature type="active site" description="Nucleophile" evidence="2">
    <location>
        <position position="254"/>
    </location>
</feature>
<evidence type="ECO:0000256" key="2">
    <source>
        <dbReference type="PIRSR" id="PIRSR006336-1"/>
    </source>
</evidence>
<dbReference type="EMBL" id="CAJFCW020000005">
    <property type="protein sequence ID" value="CAG9120799.1"/>
    <property type="molecule type" value="Genomic_DNA"/>
</dbReference>
<accession>A0A811LDR7</accession>
<dbReference type="AlphaFoldDB" id="A0A811LDR7"/>
<dbReference type="InterPro" id="IPR001944">
    <property type="entry name" value="Glycoside_Hdrlase_35"/>
</dbReference>
<sequence>MIWQTLLLIILPLVSSDFGINCAKNTFELDGKPFHYIAGELHYFRIPHELWRDRLERVKAMGINVAQIYIAWNYHEEQPGEFNFQGNRNVTEFIKIAEELGMYVNLRIGPYICAEWTQGGIPWWLLKYDNITLRDNKGPYWEHAKNWIKRISEEVKELQYPNGPVLLIQLENEYGSYGNHHEYMNQLVEYAQACGLKKVPLITTDGNDAGWLNGGVAKGAYPTVDFGPTDLHGVNKSFIAQRKFAKCGPNVNSEFYPGWFAAWFSGKPSYSSAERIINTMKYIREFNGSLSFYMIHGGTNWGFTQGAETDQFLTTSYDYGAPIDEAGQVGEVYKKVRDYIKSLNDPSLTVGDVPENHPTFEAQNIPLQRLAGGFLWWFYEYAINTCYNVTEPENFEKFGQAEGYAIYSHQLTKVPKLLNLTKFRNLVYVFVGDEYQGMVGPCSMSHCTNNSIELKAKKPGTLSLFVENLGRLNFQHGVDTKGILGPVLADGTALKNWSQCPIRLDQGVKKARNRRVNFSSNDDYIPGPAVYMGFPKLTVKNKPLGVHTYLDAFNLGKGQLYVESRNIGRAWPEAGPLKMSPLNFVLLLSTFFSSTTAQYGMWIPRITQEDIQKFHAEQSDRYHFDNPPDSRIQQRFNYDVQRIIQNYQNPNAPNNDNWTPLEWSDLFGSRKATAN</sequence>
<feature type="domain" description="Beta-galactosidase 1-like first all-beta" evidence="6">
    <location>
        <begin position="392"/>
        <end position="502"/>
    </location>
</feature>
<feature type="chain" id="PRO_5035595672" description="Beta-galactosidase" evidence="4">
    <location>
        <begin position="17"/>
        <end position="675"/>
    </location>
</feature>
<dbReference type="PRINTS" id="PR00742">
    <property type="entry name" value="GLHYDRLASE35"/>
</dbReference>
<evidence type="ECO:0000256" key="4">
    <source>
        <dbReference type="SAM" id="SignalP"/>
    </source>
</evidence>
<dbReference type="InterPro" id="IPR031330">
    <property type="entry name" value="Gly_Hdrlase_35_cat"/>
</dbReference>
<name>A0A811LDR7_9BILA</name>
<evidence type="ECO:0000259" key="5">
    <source>
        <dbReference type="Pfam" id="PF01301"/>
    </source>
</evidence>
<dbReference type="Proteomes" id="UP000783686">
    <property type="component" value="Unassembled WGS sequence"/>
</dbReference>
<dbReference type="PIRSF" id="PIRSF006336">
    <property type="entry name" value="B-gal"/>
    <property type="match status" value="1"/>
</dbReference>
<dbReference type="SUPFAM" id="SSF49785">
    <property type="entry name" value="Galactose-binding domain-like"/>
    <property type="match status" value="1"/>
</dbReference>
<evidence type="ECO:0000256" key="1">
    <source>
        <dbReference type="ARBA" id="ARBA00009809"/>
    </source>
</evidence>
<evidence type="ECO:0000313" key="7">
    <source>
        <dbReference type="EMBL" id="CAD5225379.1"/>
    </source>
</evidence>
<evidence type="ECO:0000313" key="8">
    <source>
        <dbReference type="Proteomes" id="UP000614601"/>
    </source>
</evidence>
<feature type="signal peptide" evidence="4">
    <location>
        <begin position="1"/>
        <end position="16"/>
    </location>
</feature>
<dbReference type="InterPro" id="IPR008979">
    <property type="entry name" value="Galactose-bd-like_sf"/>
</dbReference>
<feature type="domain" description="Glycoside hydrolase 35 catalytic" evidence="5">
    <location>
        <begin position="27"/>
        <end position="341"/>
    </location>
</feature>
<organism evidence="7 8">
    <name type="scientific">Bursaphelenchus okinawaensis</name>
    <dbReference type="NCBI Taxonomy" id="465554"/>
    <lineage>
        <taxon>Eukaryota</taxon>
        <taxon>Metazoa</taxon>
        <taxon>Ecdysozoa</taxon>
        <taxon>Nematoda</taxon>
        <taxon>Chromadorea</taxon>
        <taxon>Rhabditida</taxon>
        <taxon>Tylenchina</taxon>
        <taxon>Tylenchomorpha</taxon>
        <taxon>Aphelenchoidea</taxon>
        <taxon>Aphelenchoididae</taxon>
        <taxon>Bursaphelenchus</taxon>
    </lineage>
</organism>
<comment type="caution">
    <text evidence="7">The sequence shown here is derived from an EMBL/GenBank/DDBJ whole genome shotgun (WGS) entry which is preliminary data.</text>
</comment>
<proteinExistence type="inferred from homology"/>
<dbReference type="EMBL" id="CAJFDH010000005">
    <property type="protein sequence ID" value="CAD5225379.1"/>
    <property type="molecule type" value="Genomic_DNA"/>
</dbReference>
<reference evidence="7" key="1">
    <citation type="submission" date="2020-09" db="EMBL/GenBank/DDBJ databases">
        <authorList>
            <person name="Kikuchi T."/>
        </authorList>
    </citation>
    <scope>NUCLEOTIDE SEQUENCE</scope>
    <source>
        <strain evidence="7">SH1</strain>
    </source>
</reference>
<dbReference type="GO" id="GO:0005975">
    <property type="term" value="P:carbohydrate metabolic process"/>
    <property type="evidence" value="ECO:0007669"/>
    <property type="project" value="InterPro"/>
</dbReference>
<dbReference type="Gene3D" id="2.60.120.260">
    <property type="entry name" value="Galactose-binding domain-like"/>
    <property type="match status" value="2"/>
</dbReference>
<feature type="active site" description="Proton donor" evidence="2">
    <location>
        <position position="173"/>
    </location>
</feature>
<protein>
    <recommendedName>
        <fullName evidence="9">Beta-galactosidase</fullName>
    </recommendedName>
</protein>
<dbReference type="SUPFAM" id="SSF51445">
    <property type="entry name" value="(Trans)glycosidases"/>
    <property type="match status" value="1"/>
</dbReference>
<dbReference type="Proteomes" id="UP000614601">
    <property type="component" value="Unassembled WGS sequence"/>
</dbReference>
<dbReference type="Pfam" id="PF01301">
    <property type="entry name" value="Glyco_hydro_35"/>
    <property type="match status" value="1"/>
</dbReference>
<dbReference type="InterPro" id="IPR026283">
    <property type="entry name" value="B-gal_1-like"/>
</dbReference>
<evidence type="ECO:0000256" key="3">
    <source>
        <dbReference type="RuleBase" id="RU003679"/>
    </source>
</evidence>
<dbReference type="GO" id="GO:0004565">
    <property type="term" value="F:beta-galactosidase activity"/>
    <property type="evidence" value="ECO:0007669"/>
    <property type="project" value="InterPro"/>
</dbReference>
<evidence type="ECO:0000259" key="6">
    <source>
        <dbReference type="Pfam" id="PF21317"/>
    </source>
</evidence>
<gene>
    <name evidence="7" type="ORF">BOKJ2_LOCUS11549</name>
</gene>
<dbReference type="InterPro" id="IPR048912">
    <property type="entry name" value="BetaGal1-like_ABD1"/>
</dbReference>
<evidence type="ECO:0008006" key="9">
    <source>
        <dbReference type="Google" id="ProtNLM"/>
    </source>
</evidence>
<keyword evidence="4" id="KW-0732">Signal</keyword>
<keyword evidence="8" id="KW-1185">Reference proteome</keyword>
<comment type="similarity">
    <text evidence="1 3">Belongs to the glycosyl hydrolase 35 family.</text>
</comment>
<dbReference type="InterPro" id="IPR017853">
    <property type="entry name" value="GH"/>
</dbReference>
<dbReference type="Pfam" id="PF21317">
    <property type="entry name" value="BetaGal_ABD_1"/>
    <property type="match status" value="1"/>
</dbReference>
<dbReference type="OrthoDB" id="1657402at2759"/>
<dbReference type="PANTHER" id="PTHR23421">
    <property type="entry name" value="BETA-GALACTOSIDASE RELATED"/>
    <property type="match status" value="1"/>
</dbReference>
<dbReference type="Gene3D" id="3.20.20.80">
    <property type="entry name" value="Glycosidases"/>
    <property type="match status" value="1"/>
</dbReference>